<name>A0A5D2UXF6_GOSMU</name>
<sequence length="155" mass="17200">LTLPSSTSKKIGTDKLCSSQAHSFTKNQNTQCSPFPKLHYSFGKSPYILIVNQQKGNPCNLRPSFIAPTGSISSSFQRPFHQFHLHSCFSSNQFELAISLVGQSTTYPPHISLPRLPELPLPRTGFLHYQTLPSPVDVLPDSHLSRSKLGVIIKQ</sequence>
<gene>
    <name evidence="1" type="ORF">E1A91_D05G144100v1</name>
</gene>
<feature type="non-terminal residue" evidence="1">
    <location>
        <position position="1"/>
    </location>
</feature>
<dbReference type="Proteomes" id="UP000323597">
    <property type="component" value="Chromosome D05"/>
</dbReference>
<keyword evidence="2" id="KW-1185">Reference proteome</keyword>
<evidence type="ECO:0000313" key="2">
    <source>
        <dbReference type="Proteomes" id="UP000323597"/>
    </source>
</evidence>
<evidence type="ECO:0000313" key="1">
    <source>
        <dbReference type="EMBL" id="TYI81283.1"/>
    </source>
</evidence>
<reference evidence="1 2" key="1">
    <citation type="submission" date="2019-07" db="EMBL/GenBank/DDBJ databases">
        <title>WGS assembly of Gossypium mustelinum.</title>
        <authorList>
            <person name="Chen Z.J."/>
            <person name="Sreedasyam A."/>
            <person name="Ando A."/>
            <person name="Song Q."/>
            <person name="De L."/>
            <person name="Hulse-Kemp A."/>
            <person name="Ding M."/>
            <person name="Ye W."/>
            <person name="Kirkbride R."/>
            <person name="Jenkins J."/>
            <person name="Plott C."/>
            <person name="Lovell J."/>
            <person name="Lin Y.-M."/>
            <person name="Vaughn R."/>
            <person name="Liu B."/>
            <person name="Li W."/>
            <person name="Simpson S."/>
            <person name="Scheffler B."/>
            <person name="Saski C."/>
            <person name="Grover C."/>
            <person name="Hu G."/>
            <person name="Conover J."/>
            <person name="Carlson J."/>
            <person name="Shu S."/>
            <person name="Boston L."/>
            <person name="Williams M."/>
            <person name="Peterson D."/>
            <person name="Mcgee K."/>
            <person name="Jones D."/>
            <person name="Wendel J."/>
            <person name="Stelly D."/>
            <person name="Grimwood J."/>
            <person name="Schmutz J."/>
        </authorList>
    </citation>
    <scope>NUCLEOTIDE SEQUENCE [LARGE SCALE GENOMIC DNA]</scope>
    <source>
        <strain evidence="1">1408120.09</strain>
    </source>
</reference>
<protein>
    <submittedName>
        <fullName evidence="1">Uncharacterized protein</fullName>
    </submittedName>
</protein>
<dbReference type="AlphaFoldDB" id="A0A5D2UXF6"/>
<accession>A0A5D2UXF6</accession>
<dbReference type="EMBL" id="CM017653">
    <property type="protein sequence ID" value="TYI81283.1"/>
    <property type="molecule type" value="Genomic_DNA"/>
</dbReference>
<proteinExistence type="predicted"/>
<organism evidence="1 2">
    <name type="scientific">Gossypium mustelinum</name>
    <name type="common">Cotton</name>
    <name type="synonym">Gossypium caicoense</name>
    <dbReference type="NCBI Taxonomy" id="34275"/>
    <lineage>
        <taxon>Eukaryota</taxon>
        <taxon>Viridiplantae</taxon>
        <taxon>Streptophyta</taxon>
        <taxon>Embryophyta</taxon>
        <taxon>Tracheophyta</taxon>
        <taxon>Spermatophyta</taxon>
        <taxon>Magnoliopsida</taxon>
        <taxon>eudicotyledons</taxon>
        <taxon>Gunneridae</taxon>
        <taxon>Pentapetalae</taxon>
        <taxon>rosids</taxon>
        <taxon>malvids</taxon>
        <taxon>Malvales</taxon>
        <taxon>Malvaceae</taxon>
        <taxon>Malvoideae</taxon>
        <taxon>Gossypium</taxon>
    </lineage>
</organism>